<evidence type="ECO:0000313" key="2">
    <source>
        <dbReference type="Proteomes" id="UP000306584"/>
    </source>
</evidence>
<reference evidence="1 2" key="1">
    <citation type="submission" date="2018-10" db="EMBL/GenBank/DDBJ databases">
        <title>Fifty Aureobasidium pullulans genomes reveal a recombining polyextremotolerant generalist.</title>
        <authorList>
            <person name="Gostincar C."/>
            <person name="Turk M."/>
            <person name="Zajc J."/>
            <person name="Gunde-Cimerman N."/>
        </authorList>
    </citation>
    <scope>NUCLEOTIDE SEQUENCE [LARGE SCALE GENOMIC DNA]</scope>
    <source>
        <strain evidence="1 2">EXF-6604</strain>
    </source>
</reference>
<accession>A0A4S9L3N8</accession>
<proteinExistence type="predicted"/>
<dbReference type="Proteomes" id="UP000306584">
    <property type="component" value="Unassembled WGS sequence"/>
</dbReference>
<feature type="non-terminal residue" evidence="1">
    <location>
        <position position="1"/>
    </location>
</feature>
<sequence length="161" mass="17835">HGKSQDQVTNGKRIQLSLKNHIFATAKNEVLLSEPCKGSNYGMRILHRFISRMHRPFTGPSFGTRAMSNSAGELGTRVRAGIWKEGGFRQMDAARDQLLVSNLKPCSSAITTYSSHCLCYIRACPKNAFIVDRYCGVKKVTARVMATLCGHVACFSAMRFS</sequence>
<evidence type="ECO:0000313" key="1">
    <source>
        <dbReference type="EMBL" id="THY22980.1"/>
    </source>
</evidence>
<gene>
    <name evidence="1" type="ORF">D6D01_06117</name>
</gene>
<name>A0A4S9L3N8_AURPU</name>
<dbReference type="AlphaFoldDB" id="A0A4S9L3N8"/>
<comment type="caution">
    <text evidence="1">The sequence shown here is derived from an EMBL/GenBank/DDBJ whole genome shotgun (WGS) entry which is preliminary data.</text>
</comment>
<organism evidence="1 2">
    <name type="scientific">Aureobasidium pullulans</name>
    <name type="common">Black yeast</name>
    <name type="synonym">Pullularia pullulans</name>
    <dbReference type="NCBI Taxonomy" id="5580"/>
    <lineage>
        <taxon>Eukaryota</taxon>
        <taxon>Fungi</taxon>
        <taxon>Dikarya</taxon>
        <taxon>Ascomycota</taxon>
        <taxon>Pezizomycotina</taxon>
        <taxon>Dothideomycetes</taxon>
        <taxon>Dothideomycetidae</taxon>
        <taxon>Dothideales</taxon>
        <taxon>Saccotheciaceae</taxon>
        <taxon>Aureobasidium</taxon>
    </lineage>
</organism>
<dbReference type="EMBL" id="QZBD01000250">
    <property type="protein sequence ID" value="THY22980.1"/>
    <property type="molecule type" value="Genomic_DNA"/>
</dbReference>
<protein>
    <submittedName>
        <fullName evidence="1">Uncharacterized protein</fullName>
    </submittedName>
</protein>